<dbReference type="CDD" id="cd07185">
    <property type="entry name" value="OmpA_C-like"/>
    <property type="match status" value="1"/>
</dbReference>
<dbReference type="InterPro" id="IPR050330">
    <property type="entry name" value="Bact_OuterMem_StrucFunc"/>
</dbReference>
<reference evidence="8 9" key="1">
    <citation type="submission" date="2015-02" db="EMBL/GenBank/DDBJ databases">
        <title>Genome Sequence of Jannaschia aquimarina DSM28248, a member of the Roseobacter clade.</title>
        <authorList>
            <person name="Voget S."/>
            <person name="Daniel R."/>
        </authorList>
    </citation>
    <scope>NUCLEOTIDE SEQUENCE [LARGE SCALE GENOMIC DNA]</scope>
    <source>
        <strain evidence="8 9">GSW-M26</strain>
    </source>
</reference>
<evidence type="ECO:0000256" key="2">
    <source>
        <dbReference type="ARBA" id="ARBA00023136"/>
    </source>
</evidence>
<dbReference type="GO" id="GO:0009279">
    <property type="term" value="C:cell outer membrane"/>
    <property type="evidence" value="ECO:0007669"/>
    <property type="project" value="UniProtKB-SubCell"/>
</dbReference>
<dbReference type="InterPro" id="IPR006664">
    <property type="entry name" value="OMP_bac"/>
</dbReference>
<dbReference type="PANTHER" id="PTHR30329">
    <property type="entry name" value="STATOR ELEMENT OF FLAGELLAR MOTOR COMPLEX"/>
    <property type="match status" value="1"/>
</dbReference>
<dbReference type="PANTHER" id="PTHR30329:SF21">
    <property type="entry name" value="LIPOPROTEIN YIAD-RELATED"/>
    <property type="match status" value="1"/>
</dbReference>
<evidence type="ECO:0000313" key="9">
    <source>
        <dbReference type="Proteomes" id="UP000032232"/>
    </source>
</evidence>
<evidence type="ECO:0000256" key="3">
    <source>
        <dbReference type="ARBA" id="ARBA00023237"/>
    </source>
</evidence>
<feature type="chain" id="PRO_5002245423" evidence="6">
    <location>
        <begin position="25"/>
        <end position="654"/>
    </location>
</feature>
<dbReference type="PROSITE" id="PS51123">
    <property type="entry name" value="OMPA_2"/>
    <property type="match status" value="1"/>
</dbReference>
<sequence>MKSYSATLLSFALAAALATGTAWSAAGYIERTSIRDVGRVLATEGAHWAKVQADGLQLILTGTAPSEAARLRAVARAGRVVDPARVIDAMEVAARAPLGPPRYSLEILRNEGGISLIGLVPTEGGREALERGLRRFDEVTDMVDTADRAVPADWDPAVAFAMEALEDLPQAKISVVAGEVRITAIADSDAERRRLETQLSRAAPDEVSLKLDIAAPRPVITPFTLRFVHDGQTGRFDACAVDSAEAKGRVLAAATAAGFEGKADCTIALGVPSASWGQAAALAIGAVADLGGGSVTLSDADVTFVAAEGADPLLFERRAAELESDLPDIFSLTAINPDPVVIDGTGDGGNTPEFVATRSPEGQVQLRGRLRDEMQVAAVGSYGRALFGSGDTYVATRTDPDLPQGWPTRVLAGLDALSRLEAGAVVVQPDVVDLRGRTGNRNAEADLSRLLSEKLGEGANYRIDVEYMEELDPLLSIPTPEECLARLNAAQDGGKLSFAPGEAVIEETSAGLLGDLVAILRECERVAVEVAGHTDSQGREVMNQELSQARADAVRLALIERGVAPGQLVAVGYGETQPIADNDTEEGREANRRIAFTLLGRRSRSEIDADAELIEAQQEAAVADAAELGEDGAGETEGDAPSEEGAEAPAEEGQ</sequence>
<dbReference type="InterPro" id="IPR006665">
    <property type="entry name" value="OmpA-like"/>
</dbReference>
<feature type="compositionally biased region" description="Acidic residues" evidence="5">
    <location>
        <begin position="627"/>
        <end position="654"/>
    </location>
</feature>
<dbReference type="Proteomes" id="UP000032232">
    <property type="component" value="Unassembled WGS sequence"/>
</dbReference>
<accession>A0A0D1EHE0</accession>
<keyword evidence="9" id="KW-1185">Reference proteome</keyword>
<feature type="region of interest" description="Disordered" evidence="5">
    <location>
        <begin position="621"/>
        <end position="654"/>
    </location>
</feature>
<protein>
    <submittedName>
        <fullName evidence="8">OprF_1 protein</fullName>
    </submittedName>
</protein>
<dbReference type="PRINTS" id="PR01021">
    <property type="entry name" value="OMPADOMAIN"/>
</dbReference>
<dbReference type="Pfam" id="PF00691">
    <property type="entry name" value="OmpA"/>
    <property type="match status" value="1"/>
</dbReference>
<dbReference type="Gene3D" id="3.40.1520.20">
    <property type="match status" value="3"/>
</dbReference>
<evidence type="ECO:0000313" key="8">
    <source>
        <dbReference type="EMBL" id="KIT17094.1"/>
    </source>
</evidence>
<keyword evidence="2 4" id="KW-0472">Membrane</keyword>
<dbReference type="RefSeq" id="WP_043917982.1">
    <property type="nucleotide sequence ID" value="NZ_FZPF01000001.1"/>
</dbReference>
<evidence type="ECO:0000256" key="5">
    <source>
        <dbReference type="SAM" id="MobiDB-lite"/>
    </source>
</evidence>
<organism evidence="8 9">
    <name type="scientific">Jannaschia aquimarina</name>
    <dbReference type="NCBI Taxonomy" id="935700"/>
    <lineage>
        <taxon>Bacteria</taxon>
        <taxon>Pseudomonadati</taxon>
        <taxon>Pseudomonadota</taxon>
        <taxon>Alphaproteobacteria</taxon>
        <taxon>Rhodobacterales</taxon>
        <taxon>Roseobacteraceae</taxon>
        <taxon>Jannaschia</taxon>
    </lineage>
</organism>
<evidence type="ECO:0000256" key="4">
    <source>
        <dbReference type="PROSITE-ProRule" id="PRU00473"/>
    </source>
</evidence>
<comment type="subcellular location">
    <subcellularLocation>
        <location evidence="1">Cell outer membrane</location>
    </subcellularLocation>
</comment>
<proteinExistence type="predicted"/>
<feature type="domain" description="OmpA-like" evidence="7">
    <location>
        <begin position="485"/>
        <end position="602"/>
    </location>
</feature>
<evidence type="ECO:0000256" key="1">
    <source>
        <dbReference type="ARBA" id="ARBA00004442"/>
    </source>
</evidence>
<keyword evidence="3" id="KW-0998">Cell outer membrane</keyword>
<name>A0A0D1EHE0_9RHOB</name>
<comment type="caution">
    <text evidence="8">The sequence shown here is derived from an EMBL/GenBank/DDBJ whole genome shotgun (WGS) entry which is preliminary data.</text>
</comment>
<evidence type="ECO:0000259" key="7">
    <source>
        <dbReference type="PROSITE" id="PS51123"/>
    </source>
</evidence>
<feature type="signal peptide" evidence="6">
    <location>
        <begin position="1"/>
        <end position="24"/>
    </location>
</feature>
<dbReference type="AlphaFoldDB" id="A0A0D1EHE0"/>
<dbReference type="EMBL" id="JYFE01000022">
    <property type="protein sequence ID" value="KIT17094.1"/>
    <property type="molecule type" value="Genomic_DNA"/>
</dbReference>
<dbReference type="SUPFAM" id="SSF103088">
    <property type="entry name" value="OmpA-like"/>
    <property type="match status" value="1"/>
</dbReference>
<keyword evidence="6" id="KW-0732">Signal</keyword>
<dbReference type="Gene3D" id="3.30.1330.60">
    <property type="entry name" value="OmpA-like domain"/>
    <property type="match status" value="1"/>
</dbReference>
<evidence type="ECO:0000256" key="6">
    <source>
        <dbReference type="SAM" id="SignalP"/>
    </source>
</evidence>
<gene>
    <name evidence="8" type="primary">oprF_1</name>
    <name evidence="8" type="ORF">jaqu_11360</name>
</gene>
<dbReference type="PATRIC" id="fig|935700.4.peg.1182"/>
<dbReference type="OrthoDB" id="5525824at2"/>
<dbReference type="STRING" id="935700.jaqu_11360"/>
<dbReference type="InterPro" id="IPR036737">
    <property type="entry name" value="OmpA-like_sf"/>
</dbReference>